<protein>
    <submittedName>
        <fullName evidence="1">Uncharacterized protein</fullName>
    </submittedName>
</protein>
<dbReference type="SUPFAM" id="SSF54427">
    <property type="entry name" value="NTF2-like"/>
    <property type="match status" value="1"/>
</dbReference>
<dbReference type="Pfam" id="PF10184">
    <property type="entry name" value="DUF2358"/>
    <property type="match status" value="1"/>
</dbReference>
<accession>A0ABD1I2R7</accession>
<gene>
    <name evidence="1" type="ORF">AAHA92_04537</name>
</gene>
<dbReference type="AlphaFoldDB" id="A0ABD1I2R7"/>
<reference evidence="1 2" key="1">
    <citation type="submission" date="2024-06" db="EMBL/GenBank/DDBJ databases">
        <title>A chromosome level genome sequence of Diviner's sage (Salvia divinorum).</title>
        <authorList>
            <person name="Ford S.A."/>
            <person name="Ro D.-K."/>
            <person name="Ness R.W."/>
            <person name="Phillips M.A."/>
        </authorList>
    </citation>
    <scope>NUCLEOTIDE SEQUENCE [LARGE SCALE GENOMIC DNA]</scope>
    <source>
        <strain evidence="1">SAF-2024a</strain>
        <tissue evidence="1">Leaf</tissue>
    </source>
</reference>
<dbReference type="InterPro" id="IPR032710">
    <property type="entry name" value="NTF2-like_dom_sf"/>
</dbReference>
<name>A0ABD1I2R7_SALDI</name>
<keyword evidence="2" id="KW-1185">Reference proteome</keyword>
<dbReference type="PANTHER" id="PTHR34123:SF4">
    <property type="entry name" value="PHOSPHORIBOSYLTRANSFERASE-LIKE PROTEIN, PUTATIVE (DUF2358)-RELATED"/>
    <property type="match status" value="1"/>
</dbReference>
<sequence length="239" mass="27078">MSLQQQVHQRTLVDLIRNRMAGLHCCALGRQLHILPPIERRVHGFRCYSTAPNGKSKETQTPELLKVAVSGVTEILRLFIPAGRGRTDSVDDEQVSISNADDVLSMIRSDYEKAYFVTGLFTSAIYAEECIFEDPTIKFRGKELYARNLGLLLPFFESPSIQLEELTKELDDETISVVASWKLRTYLRLPWKPLISIDGTTTYDLDEDFRIVRHVERWGVSALEAVLQIFTASSGSPDQ</sequence>
<dbReference type="PANTHER" id="PTHR34123">
    <property type="entry name" value="OS04G0578200 PROTEIN"/>
    <property type="match status" value="1"/>
</dbReference>
<evidence type="ECO:0000313" key="1">
    <source>
        <dbReference type="EMBL" id="KAL1561894.1"/>
    </source>
</evidence>
<comment type="caution">
    <text evidence="1">The sequence shown here is derived from an EMBL/GenBank/DDBJ whole genome shotgun (WGS) entry which is preliminary data.</text>
</comment>
<dbReference type="InterPro" id="IPR018790">
    <property type="entry name" value="DUF2358"/>
</dbReference>
<evidence type="ECO:0000313" key="2">
    <source>
        <dbReference type="Proteomes" id="UP001567538"/>
    </source>
</evidence>
<dbReference type="Proteomes" id="UP001567538">
    <property type="component" value="Unassembled WGS sequence"/>
</dbReference>
<dbReference type="EMBL" id="JBEAFC010000003">
    <property type="protein sequence ID" value="KAL1561894.1"/>
    <property type="molecule type" value="Genomic_DNA"/>
</dbReference>
<organism evidence="1 2">
    <name type="scientific">Salvia divinorum</name>
    <name type="common">Maria pastora</name>
    <name type="synonym">Diviner's sage</name>
    <dbReference type="NCBI Taxonomy" id="28513"/>
    <lineage>
        <taxon>Eukaryota</taxon>
        <taxon>Viridiplantae</taxon>
        <taxon>Streptophyta</taxon>
        <taxon>Embryophyta</taxon>
        <taxon>Tracheophyta</taxon>
        <taxon>Spermatophyta</taxon>
        <taxon>Magnoliopsida</taxon>
        <taxon>eudicotyledons</taxon>
        <taxon>Gunneridae</taxon>
        <taxon>Pentapetalae</taxon>
        <taxon>asterids</taxon>
        <taxon>lamiids</taxon>
        <taxon>Lamiales</taxon>
        <taxon>Lamiaceae</taxon>
        <taxon>Nepetoideae</taxon>
        <taxon>Mentheae</taxon>
        <taxon>Salviinae</taxon>
        <taxon>Salvia</taxon>
        <taxon>Salvia subgen. Calosphace</taxon>
    </lineage>
</organism>
<proteinExistence type="predicted"/>